<keyword evidence="3" id="KW-1185">Reference proteome</keyword>
<evidence type="ECO:0000313" key="2">
    <source>
        <dbReference type="EMBL" id="ATA81999.1"/>
    </source>
</evidence>
<proteinExistence type="predicted"/>
<keyword evidence="1" id="KW-0812">Transmembrane</keyword>
<dbReference type="EMBL" id="CP022384">
    <property type="protein sequence ID" value="ATA81999.1"/>
    <property type="molecule type" value="Genomic_DNA"/>
</dbReference>
<reference evidence="3" key="1">
    <citation type="submission" date="2017-06" db="EMBL/GenBank/DDBJ databases">
        <title>Capnocytophaga spp. assemblies.</title>
        <authorList>
            <person name="Gulvik C.A."/>
        </authorList>
    </citation>
    <scope>NUCLEOTIDE SEQUENCE [LARGE SCALE GENOMIC DNA]</scope>
    <source>
        <strain evidence="3">H6253</strain>
    </source>
</reference>
<dbReference type="KEGG" id="clk:CGC53_06370"/>
<feature type="transmembrane region" description="Helical" evidence="1">
    <location>
        <begin position="55"/>
        <end position="73"/>
    </location>
</feature>
<protein>
    <submittedName>
        <fullName evidence="2">Uncharacterized protein</fullName>
    </submittedName>
</protein>
<evidence type="ECO:0000256" key="1">
    <source>
        <dbReference type="SAM" id="Phobius"/>
    </source>
</evidence>
<gene>
    <name evidence="2" type="ORF">CGC53_06370</name>
</gene>
<evidence type="ECO:0000313" key="3">
    <source>
        <dbReference type="Proteomes" id="UP000217276"/>
    </source>
</evidence>
<sequence length="209" mass="25283">MSKNILKNRRFYQKNVLKGEEYLQKEKRGIDNVLLLPITVVSSVFYYVAHTTVSIPLFATAVALFCTFYYIIVRLGMNLRMQRYLAKTVEGYHFRWYELWHIRWNDKVLVSAWHKKLIEMAKEESLTDTQIVQIIENQRLTNHKWFSYAWFIIVIGFSILLSILFISIRTNYKIAELQQYRRRYNLERTHLVTAKKQIILRSFFWKITK</sequence>
<dbReference type="Proteomes" id="UP000217276">
    <property type="component" value="Chromosome"/>
</dbReference>
<feature type="transmembrane region" description="Helical" evidence="1">
    <location>
        <begin position="33"/>
        <end position="49"/>
    </location>
</feature>
<dbReference type="AlphaFoldDB" id="A0A250FA47"/>
<accession>A0A250FA47</accession>
<organism evidence="2 3">
    <name type="scientific">Capnocytophaga leadbetteri</name>
    <dbReference type="NCBI Taxonomy" id="327575"/>
    <lineage>
        <taxon>Bacteria</taxon>
        <taxon>Pseudomonadati</taxon>
        <taxon>Bacteroidota</taxon>
        <taxon>Flavobacteriia</taxon>
        <taxon>Flavobacteriales</taxon>
        <taxon>Flavobacteriaceae</taxon>
        <taxon>Capnocytophaga</taxon>
    </lineage>
</organism>
<keyword evidence="1" id="KW-0472">Membrane</keyword>
<dbReference type="RefSeq" id="WP_095914062.1">
    <property type="nucleotide sequence ID" value="NZ_CAUUPF010000002.1"/>
</dbReference>
<name>A0A250FA47_9FLAO</name>
<feature type="transmembrane region" description="Helical" evidence="1">
    <location>
        <begin position="148"/>
        <end position="168"/>
    </location>
</feature>
<keyword evidence="1" id="KW-1133">Transmembrane helix</keyword>